<sequence length="84" mass="9090">MEFAFTLRYRLDERDCNYEELAERLAGSNCADALAGVGRSGYLALDFLRKAESAGAALSRAIADVACAIPSAELVDIRSDFKPT</sequence>
<gene>
    <name evidence="1" type="ORF">GTP45_22340</name>
</gene>
<protein>
    <submittedName>
        <fullName evidence="1">Uncharacterized protein</fullName>
    </submittedName>
</protein>
<name>A0A7X4GUT9_9BURK</name>
<reference evidence="1 2" key="1">
    <citation type="submission" date="2019-12" db="EMBL/GenBank/DDBJ databases">
        <title>Novel species isolated from a subtropical stream in China.</title>
        <authorList>
            <person name="Lu H."/>
        </authorList>
    </citation>
    <scope>NUCLEOTIDE SEQUENCE [LARGE SCALE GENOMIC DNA]</scope>
    <source>
        <strain evidence="1 2">FT55W</strain>
    </source>
</reference>
<dbReference type="Proteomes" id="UP000450012">
    <property type="component" value="Unassembled WGS sequence"/>
</dbReference>
<dbReference type="EMBL" id="WWCK01000006">
    <property type="protein sequence ID" value="MYM69560.1"/>
    <property type="molecule type" value="Genomic_DNA"/>
</dbReference>
<comment type="caution">
    <text evidence="1">The sequence shown here is derived from an EMBL/GenBank/DDBJ whole genome shotgun (WGS) entry which is preliminary data.</text>
</comment>
<organism evidence="1 2">
    <name type="scientific">Duganella rivi</name>
    <dbReference type="NCBI Taxonomy" id="2666083"/>
    <lineage>
        <taxon>Bacteria</taxon>
        <taxon>Pseudomonadati</taxon>
        <taxon>Pseudomonadota</taxon>
        <taxon>Betaproteobacteria</taxon>
        <taxon>Burkholderiales</taxon>
        <taxon>Oxalobacteraceae</taxon>
        <taxon>Telluria group</taxon>
        <taxon>Duganella</taxon>
    </lineage>
</organism>
<dbReference type="AlphaFoldDB" id="A0A7X4GUT9"/>
<accession>A0A7X4GUT9</accession>
<evidence type="ECO:0000313" key="1">
    <source>
        <dbReference type="EMBL" id="MYM69560.1"/>
    </source>
</evidence>
<keyword evidence="2" id="KW-1185">Reference proteome</keyword>
<evidence type="ECO:0000313" key="2">
    <source>
        <dbReference type="Proteomes" id="UP000450012"/>
    </source>
</evidence>
<proteinExistence type="predicted"/>